<dbReference type="InterPro" id="IPR036691">
    <property type="entry name" value="Endo/exonu/phosph_ase_sf"/>
</dbReference>
<evidence type="ECO:0000256" key="4">
    <source>
        <dbReference type="ARBA" id="ARBA00023136"/>
    </source>
</evidence>
<dbReference type="PANTHER" id="PTHR33710">
    <property type="entry name" value="BNAC02G09200D PROTEIN"/>
    <property type="match status" value="1"/>
</dbReference>
<keyword evidence="2" id="KW-0812">Transmembrane</keyword>
<feature type="domain" description="Endonuclease/exonuclease/phosphatase" evidence="7">
    <location>
        <begin position="478"/>
        <end position="602"/>
    </location>
</feature>
<reference evidence="8" key="2">
    <citation type="submission" date="2020-03" db="EMBL/GenBank/DDBJ databases">
        <title>Walnut 2.0.</title>
        <authorList>
            <person name="Marrano A."/>
            <person name="Britton M."/>
            <person name="Zimin A.V."/>
            <person name="Zaini P.A."/>
            <person name="Workman R."/>
            <person name="Puiu D."/>
            <person name="Bianco L."/>
            <person name="Allen B.J."/>
            <person name="Troggio M."/>
            <person name="Leslie C.A."/>
            <person name="Timp W."/>
            <person name="Dendekar A."/>
            <person name="Salzberg S.L."/>
            <person name="Neale D.B."/>
        </authorList>
    </citation>
    <scope>NUCLEOTIDE SEQUENCE</scope>
    <source>
        <tissue evidence="8">Leaves</tissue>
    </source>
</reference>
<accession>A0A833USI7</accession>
<dbReference type="EMBL" id="LIHL02000009">
    <property type="protein sequence ID" value="KAF5459673.1"/>
    <property type="molecule type" value="Genomic_DNA"/>
</dbReference>
<dbReference type="InterPro" id="IPR007941">
    <property type="entry name" value="DUF726"/>
</dbReference>
<comment type="caution">
    <text evidence="8">The sequence shown here is derived from an EMBL/GenBank/DDBJ whole genome shotgun (WGS) entry which is preliminary data.</text>
</comment>
<dbReference type="Pfam" id="PF05277">
    <property type="entry name" value="DUF726"/>
    <property type="match status" value="1"/>
</dbReference>
<dbReference type="Gramene" id="Jr09_01200_p1">
    <property type="protein sequence ID" value="cds.Jr09_01200_p1"/>
    <property type="gene ID" value="Jr09_01200"/>
</dbReference>
<evidence type="ECO:0000259" key="7">
    <source>
        <dbReference type="Pfam" id="PF03372"/>
    </source>
</evidence>
<dbReference type="SUPFAM" id="SSF56219">
    <property type="entry name" value="DNase I-like"/>
    <property type="match status" value="1"/>
</dbReference>
<name>A0A833USI7_JUGRE</name>
<organism evidence="8 9">
    <name type="scientific">Juglans regia</name>
    <name type="common">English walnut</name>
    <dbReference type="NCBI Taxonomy" id="51240"/>
    <lineage>
        <taxon>Eukaryota</taxon>
        <taxon>Viridiplantae</taxon>
        <taxon>Streptophyta</taxon>
        <taxon>Embryophyta</taxon>
        <taxon>Tracheophyta</taxon>
        <taxon>Spermatophyta</taxon>
        <taxon>Magnoliopsida</taxon>
        <taxon>eudicotyledons</taxon>
        <taxon>Gunneridae</taxon>
        <taxon>Pentapetalae</taxon>
        <taxon>rosids</taxon>
        <taxon>fabids</taxon>
        <taxon>Fagales</taxon>
        <taxon>Juglandaceae</taxon>
        <taxon>Juglans</taxon>
    </lineage>
</organism>
<dbReference type="Gene3D" id="3.60.10.10">
    <property type="entry name" value="Endonuclease/exonuclease/phosphatase"/>
    <property type="match status" value="1"/>
</dbReference>
<dbReference type="GO" id="GO:0003824">
    <property type="term" value="F:catalytic activity"/>
    <property type="evidence" value="ECO:0007669"/>
    <property type="project" value="InterPro"/>
</dbReference>
<feature type="region of interest" description="Disordered" evidence="5">
    <location>
        <begin position="298"/>
        <end position="319"/>
    </location>
</feature>
<dbReference type="PANTHER" id="PTHR33710:SF62">
    <property type="entry name" value="DUF4283 DOMAIN PROTEIN"/>
    <property type="match status" value="1"/>
</dbReference>
<evidence type="ECO:0000256" key="3">
    <source>
        <dbReference type="ARBA" id="ARBA00022989"/>
    </source>
</evidence>
<reference evidence="8" key="1">
    <citation type="submission" date="2015-10" db="EMBL/GenBank/DDBJ databases">
        <authorList>
            <person name="Martinez-Garcia P.J."/>
            <person name="Crepeau M.W."/>
            <person name="Puiu D."/>
            <person name="Gonzalez-Ibeas D."/>
            <person name="Whalen J."/>
            <person name="Stevens K."/>
            <person name="Paul R."/>
            <person name="Butterfield T."/>
            <person name="Britton M."/>
            <person name="Reagan R."/>
            <person name="Chakraborty S."/>
            <person name="Walawage S.L."/>
            <person name="Vasquez-Gross H.A."/>
            <person name="Cardeno C."/>
            <person name="Famula R."/>
            <person name="Pratt K."/>
            <person name="Kuruganti S."/>
            <person name="Aradhya M.K."/>
            <person name="Leslie C.A."/>
            <person name="Dandekar A.M."/>
            <person name="Salzberg S.L."/>
            <person name="Wegrzyn J.L."/>
            <person name="Langley C.H."/>
            <person name="Neale D.B."/>
        </authorList>
    </citation>
    <scope>NUCLEOTIDE SEQUENCE</scope>
    <source>
        <tissue evidence="8">Leaves</tissue>
    </source>
</reference>
<dbReference type="Proteomes" id="UP000619265">
    <property type="component" value="Unassembled WGS sequence"/>
</dbReference>
<keyword evidence="6" id="KW-0732">Signal</keyword>
<proteinExistence type="predicted"/>
<evidence type="ECO:0000256" key="6">
    <source>
        <dbReference type="SAM" id="SignalP"/>
    </source>
</evidence>
<evidence type="ECO:0000256" key="2">
    <source>
        <dbReference type="ARBA" id="ARBA00022692"/>
    </source>
</evidence>
<feature type="signal peptide" evidence="6">
    <location>
        <begin position="1"/>
        <end position="33"/>
    </location>
</feature>
<evidence type="ECO:0000256" key="1">
    <source>
        <dbReference type="ARBA" id="ARBA00004141"/>
    </source>
</evidence>
<evidence type="ECO:0000256" key="5">
    <source>
        <dbReference type="SAM" id="MobiDB-lite"/>
    </source>
</evidence>
<gene>
    <name evidence="8" type="ORF">F2P56_019600</name>
</gene>
<sequence>MGLALELMKQGAMMTVLSTLLTALPWSAPLLAAADFIDSKWIIAEDKWDKAGKLLAEVSLNGLQGNRYLPVTLVGCSLGARAIFKCLQCLVRRLEGRSVPSKPAEAIAATMNDSLENVSQSSVSKAGMQKVLYLCWFEIDKATHASTACLESAKYGVLKYYLGTVASIFAVGVADYDGETQPHLMNFDQECFWIQMLNLPLSCMMLGMGEQIGDSVGTVKGVDVHEHELAWGRVLRVQISCDLKKPLARGRTIEEGCGDGKMSKQGMKGGELQYGTWLRAPSRNLRWFEGREEYKNNELENEASHGSFTGSKDREDSFGDGMEKCVEVEGEGEKGGVGVGIEGENVVVCQIDGTDEGDLNQEAEKNPHMNNSDLDISSNKRNVTLVLAMEEVQNKESSRGGRRGSWKRRVRGRTNTSKISNFFPFLNKRDADSREGDKEEGVMKKARMEKVVVEEGNLGAVVAEQPRLVRIEGKGKKWLFTGFYGHAETGKRKWSWDLLRSLRPKEQEPWCVVGDFNEILFQNEKVGGRARPETQLSQFREVLEDNQLFDLGCCSGFFTWSNRHADLSFTKERLDRCLANNKWKELFREVRVEGLPERSSDHLPILMSTNGVVNIKGRWQALFRFEASWIKEEDCEDRIKIEWDKGQQINDHGRMVQARLNCCSRTLMTCFKSKDKRRAKEIEQITRRIKEVQEELGPHNVEELRSLQKEVGELMEQEDIMWKQRAKRNWYNHSDRNTRFFHERANQRKKRSKISSIVDRKGTLRLEQDGVVEAFKDHFDEVYKTASLRVEVIEKCLDIVERRVNDEMNESLEKVFMREEVEEALKMMGPLKSPGPHGFGACFFQSFWHIVGDDVCGAVLQFLNGGTMVSSLNYTYIALIPKVSDPKNVNEFRPISLCNVMYKLAAKTLANRLKKVMDVIISKNQSAFILGRLTLTTL</sequence>
<protein>
    <recommendedName>
        <fullName evidence="7">Endonuclease/exonuclease/phosphatase domain-containing protein</fullName>
    </recommendedName>
</protein>
<keyword evidence="3" id="KW-1133">Transmembrane helix</keyword>
<dbReference type="InterPro" id="IPR005135">
    <property type="entry name" value="Endo/exonuclease/phosphatase"/>
</dbReference>
<dbReference type="GO" id="GO:0016020">
    <property type="term" value="C:membrane"/>
    <property type="evidence" value="ECO:0007669"/>
    <property type="project" value="UniProtKB-SubCell"/>
</dbReference>
<keyword evidence="4" id="KW-0472">Membrane</keyword>
<dbReference type="AlphaFoldDB" id="A0A833USI7"/>
<dbReference type="Pfam" id="PF03372">
    <property type="entry name" value="Exo_endo_phos"/>
    <property type="match status" value="1"/>
</dbReference>
<evidence type="ECO:0000313" key="9">
    <source>
        <dbReference type="Proteomes" id="UP000619265"/>
    </source>
</evidence>
<feature type="chain" id="PRO_5032732278" description="Endonuclease/exonuclease/phosphatase domain-containing protein" evidence="6">
    <location>
        <begin position="34"/>
        <end position="938"/>
    </location>
</feature>
<comment type="subcellular location">
    <subcellularLocation>
        <location evidence="1">Membrane</location>
        <topology evidence="1">Multi-pass membrane protein</topology>
    </subcellularLocation>
</comment>
<evidence type="ECO:0000313" key="8">
    <source>
        <dbReference type="EMBL" id="KAF5459673.1"/>
    </source>
</evidence>